<organism evidence="2 3">
    <name type="scientific">Collibacillus ludicampi</name>
    <dbReference type="NCBI Taxonomy" id="2771369"/>
    <lineage>
        <taxon>Bacteria</taxon>
        <taxon>Bacillati</taxon>
        <taxon>Bacillota</taxon>
        <taxon>Bacilli</taxon>
        <taxon>Bacillales</taxon>
        <taxon>Alicyclobacillaceae</taxon>
        <taxon>Collibacillus</taxon>
    </lineage>
</organism>
<dbReference type="RefSeq" id="WP_282197809.1">
    <property type="nucleotide sequence ID" value="NZ_BOQE01000001.1"/>
</dbReference>
<evidence type="ECO:0000259" key="1">
    <source>
        <dbReference type="PROSITE" id="PS50943"/>
    </source>
</evidence>
<dbReference type="SMART" id="SM00530">
    <property type="entry name" value="HTH_XRE"/>
    <property type="match status" value="1"/>
</dbReference>
<evidence type="ECO:0000313" key="2">
    <source>
        <dbReference type="EMBL" id="GIM44536.1"/>
    </source>
</evidence>
<dbReference type="Gene3D" id="1.10.260.40">
    <property type="entry name" value="lambda repressor-like DNA-binding domains"/>
    <property type="match status" value="1"/>
</dbReference>
<dbReference type="InterPro" id="IPR001387">
    <property type="entry name" value="Cro/C1-type_HTH"/>
</dbReference>
<dbReference type="InterPro" id="IPR010982">
    <property type="entry name" value="Lambda_DNA-bd_dom_sf"/>
</dbReference>
<dbReference type="Pfam" id="PF13443">
    <property type="entry name" value="HTH_26"/>
    <property type="match status" value="1"/>
</dbReference>
<accession>A0AAV4L9V4</accession>
<dbReference type="EMBL" id="BOQE01000001">
    <property type="protein sequence ID" value="GIM44536.1"/>
    <property type="molecule type" value="Genomic_DNA"/>
</dbReference>
<protein>
    <recommendedName>
        <fullName evidence="1">HTH cro/C1-type domain-containing protein</fullName>
    </recommendedName>
</protein>
<gene>
    <name evidence="2" type="ORF">DNHGIG_00850</name>
</gene>
<reference evidence="2" key="1">
    <citation type="journal article" date="2023" name="Int. J. Syst. Evol. Microbiol.">
        <title>Collibacillus ludicampi gen. nov., sp. nov., a new soil bacterium of the family Alicyclobacillaceae.</title>
        <authorList>
            <person name="Jojima T."/>
            <person name="Ioku Y."/>
            <person name="Fukuta Y."/>
            <person name="Shirasaka N."/>
            <person name="Matsumura Y."/>
            <person name="Mori M."/>
        </authorList>
    </citation>
    <scope>NUCLEOTIDE SEQUENCE</scope>
    <source>
        <strain evidence="2">TP075</strain>
    </source>
</reference>
<keyword evidence="3" id="KW-1185">Reference proteome</keyword>
<feature type="domain" description="HTH cro/C1-type" evidence="1">
    <location>
        <begin position="11"/>
        <end position="59"/>
    </location>
</feature>
<dbReference type="GO" id="GO:0003677">
    <property type="term" value="F:DNA binding"/>
    <property type="evidence" value="ECO:0007669"/>
    <property type="project" value="InterPro"/>
</dbReference>
<dbReference type="Proteomes" id="UP001057291">
    <property type="component" value="Unassembled WGS sequence"/>
</dbReference>
<comment type="caution">
    <text evidence="2">The sequence shown here is derived from an EMBL/GenBank/DDBJ whole genome shotgun (WGS) entry which is preliminary data.</text>
</comment>
<dbReference type="PROSITE" id="PS50943">
    <property type="entry name" value="HTH_CROC1"/>
    <property type="match status" value="1"/>
</dbReference>
<dbReference type="AlphaFoldDB" id="A0AAV4L9V4"/>
<sequence>MKCKLPVILAERKIKQKWLCERVGLSTSAMSQIVRGESLPTLPTAIRIAKVLDLKVEDIWQEE</sequence>
<name>A0AAV4L9V4_9BACL</name>
<dbReference type="CDD" id="cd00093">
    <property type="entry name" value="HTH_XRE"/>
    <property type="match status" value="1"/>
</dbReference>
<proteinExistence type="predicted"/>
<dbReference type="SUPFAM" id="SSF47413">
    <property type="entry name" value="lambda repressor-like DNA-binding domains"/>
    <property type="match status" value="1"/>
</dbReference>
<evidence type="ECO:0000313" key="3">
    <source>
        <dbReference type="Proteomes" id="UP001057291"/>
    </source>
</evidence>